<evidence type="ECO:0000313" key="1">
    <source>
        <dbReference type="EMBL" id="GIX84083.1"/>
    </source>
</evidence>
<dbReference type="EMBL" id="BPLQ01001696">
    <property type="protein sequence ID" value="GIX84083.1"/>
    <property type="molecule type" value="Genomic_DNA"/>
</dbReference>
<dbReference type="Proteomes" id="UP001054837">
    <property type="component" value="Unassembled WGS sequence"/>
</dbReference>
<accession>A0AAV4NHX6</accession>
<protein>
    <submittedName>
        <fullName evidence="1">Uncharacterized protein</fullName>
    </submittedName>
</protein>
<keyword evidence="2" id="KW-1185">Reference proteome</keyword>
<reference evidence="1 2" key="1">
    <citation type="submission" date="2021-06" db="EMBL/GenBank/DDBJ databases">
        <title>Caerostris darwini draft genome.</title>
        <authorList>
            <person name="Kono N."/>
            <person name="Arakawa K."/>
        </authorList>
    </citation>
    <scope>NUCLEOTIDE SEQUENCE [LARGE SCALE GENOMIC DNA]</scope>
</reference>
<proteinExistence type="predicted"/>
<dbReference type="AlphaFoldDB" id="A0AAV4NHX6"/>
<name>A0AAV4NHX6_9ARAC</name>
<gene>
    <name evidence="1" type="ORF">CDAR_236701</name>
</gene>
<sequence length="108" mass="12423">MGIFLQGPMLSGKNNRAPLPVFSRFSFILERQDGKYGFFQFFFLPDKGMGGGRKSDMKQNLESNYAFQPQPHLSVCVKSLLFTDVVFRDVIPVESSMILFLFLSWEKE</sequence>
<comment type="caution">
    <text evidence="1">The sequence shown here is derived from an EMBL/GenBank/DDBJ whole genome shotgun (WGS) entry which is preliminary data.</text>
</comment>
<evidence type="ECO:0000313" key="2">
    <source>
        <dbReference type="Proteomes" id="UP001054837"/>
    </source>
</evidence>
<organism evidence="1 2">
    <name type="scientific">Caerostris darwini</name>
    <dbReference type="NCBI Taxonomy" id="1538125"/>
    <lineage>
        <taxon>Eukaryota</taxon>
        <taxon>Metazoa</taxon>
        <taxon>Ecdysozoa</taxon>
        <taxon>Arthropoda</taxon>
        <taxon>Chelicerata</taxon>
        <taxon>Arachnida</taxon>
        <taxon>Araneae</taxon>
        <taxon>Araneomorphae</taxon>
        <taxon>Entelegynae</taxon>
        <taxon>Araneoidea</taxon>
        <taxon>Araneidae</taxon>
        <taxon>Caerostris</taxon>
    </lineage>
</organism>